<evidence type="ECO:0000313" key="3">
    <source>
        <dbReference type="Proteomes" id="UP000679352"/>
    </source>
</evidence>
<evidence type="ECO:0000259" key="1">
    <source>
        <dbReference type="Pfam" id="PF02627"/>
    </source>
</evidence>
<proteinExistence type="predicted"/>
<reference evidence="2" key="1">
    <citation type="submission" date="2021-06" db="EMBL/GenBank/DDBJ databases">
        <authorList>
            <person name="Lee C.-S."/>
            <person name="Jin L."/>
        </authorList>
    </citation>
    <scope>NUCLEOTIDE SEQUENCE</scope>
    <source>
        <strain evidence="2">Con5</strain>
        <plasmid evidence="2">p1</plasmid>
    </source>
</reference>
<name>A0A975P9S4_9RHOB</name>
<dbReference type="InterPro" id="IPR029032">
    <property type="entry name" value="AhpD-like"/>
</dbReference>
<dbReference type="InterPro" id="IPR003779">
    <property type="entry name" value="CMD-like"/>
</dbReference>
<dbReference type="PANTHER" id="PTHR35446:SF2">
    <property type="entry name" value="CARBOXYMUCONOLACTONE DECARBOXYLASE-LIKE DOMAIN-CONTAINING PROTEIN"/>
    <property type="match status" value="1"/>
</dbReference>
<dbReference type="PANTHER" id="PTHR35446">
    <property type="entry name" value="SI:CH211-175M2.5"/>
    <property type="match status" value="1"/>
</dbReference>
<geneLocation type="plasmid" evidence="2 3">
    <name>p1</name>
</geneLocation>
<sequence>MPRIDPLPRQDLAEYEPIFQGMVNSIGYVPNSFLTMARDPGLLNAVGAMSDAIWYPDTVDEPLRRLVTFAYSHYAGSYYSSAHCACGAEELGLAREKIMAIFEYETAPVYTEAERAVLRLCRHAARIPGEVTDADVEAVKAHYGVQVATFIAGMICYMAFLNKWNEIAGTRLEDVPYEWASANLRGLGWTLTQ</sequence>
<dbReference type="SUPFAM" id="SSF69118">
    <property type="entry name" value="AhpD-like"/>
    <property type="match status" value="1"/>
</dbReference>
<keyword evidence="3" id="KW-1185">Reference proteome</keyword>
<evidence type="ECO:0000313" key="2">
    <source>
        <dbReference type="EMBL" id="QWK92410.1"/>
    </source>
</evidence>
<protein>
    <submittedName>
        <fullName evidence="2">Carboxymuconolactone decarboxylase family protein</fullName>
    </submittedName>
</protein>
<dbReference type="Gene3D" id="1.20.1290.10">
    <property type="entry name" value="AhpD-like"/>
    <property type="match status" value="1"/>
</dbReference>
<accession>A0A975P9S4</accession>
<organism evidence="2 3">
    <name type="scientific">Gemmobacter fulvus</name>
    <dbReference type="NCBI Taxonomy" id="2840474"/>
    <lineage>
        <taxon>Bacteria</taxon>
        <taxon>Pseudomonadati</taxon>
        <taxon>Pseudomonadota</taxon>
        <taxon>Alphaproteobacteria</taxon>
        <taxon>Rhodobacterales</taxon>
        <taxon>Paracoccaceae</taxon>
        <taxon>Gemmobacter</taxon>
    </lineage>
</organism>
<gene>
    <name evidence="2" type="ORF">KM031_17045</name>
</gene>
<dbReference type="EMBL" id="CP076362">
    <property type="protein sequence ID" value="QWK92410.1"/>
    <property type="molecule type" value="Genomic_DNA"/>
</dbReference>
<dbReference type="KEGG" id="gfu:KM031_17045"/>
<dbReference type="GO" id="GO:0051920">
    <property type="term" value="F:peroxiredoxin activity"/>
    <property type="evidence" value="ECO:0007669"/>
    <property type="project" value="InterPro"/>
</dbReference>
<feature type="domain" description="Carboxymuconolactone decarboxylase-like" evidence="1">
    <location>
        <begin position="40"/>
        <end position="120"/>
    </location>
</feature>
<dbReference type="AlphaFoldDB" id="A0A975P9S4"/>
<keyword evidence="2" id="KW-0614">Plasmid</keyword>
<dbReference type="Proteomes" id="UP000679352">
    <property type="component" value="Plasmid p1"/>
</dbReference>
<dbReference type="RefSeq" id="WP_215505302.1">
    <property type="nucleotide sequence ID" value="NZ_CP076362.1"/>
</dbReference>
<dbReference type="Pfam" id="PF02627">
    <property type="entry name" value="CMD"/>
    <property type="match status" value="1"/>
</dbReference>